<dbReference type="Pfam" id="PF10702">
    <property type="entry name" value="DUF2507"/>
    <property type="match status" value="1"/>
</dbReference>
<protein>
    <recommendedName>
        <fullName evidence="3">DUF2507 domain-containing protein</fullName>
    </recommendedName>
</protein>
<name>D6XSX6_BACIE</name>
<dbReference type="SUPFAM" id="SSF111126">
    <property type="entry name" value="Ligand-binding domain in the NO signalling and Golgi transport"/>
    <property type="match status" value="1"/>
</dbReference>
<sequence>MFKKRKEREIPETVPGFSYDILRNDVIPELLGEDESMILYYSGKHLARKHQERATEDPVLFFEQAGWGRLTLLKEKSKQTHYELETPFQVNERAFSMETGFLAQLKEIRDGVVSEGSYTIKKKQPLTVAITIMSDVKDHTD</sequence>
<evidence type="ECO:0000313" key="2">
    <source>
        <dbReference type="Proteomes" id="UP000000271"/>
    </source>
</evidence>
<evidence type="ECO:0008006" key="3">
    <source>
        <dbReference type="Google" id="ProtNLM"/>
    </source>
</evidence>
<organism evidence="1 2">
    <name type="scientific">Bacillus selenitireducens (strain ATCC 700615 / DSM 15326 / MLS10)</name>
    <dbReference type="NCBI Taxonomy" id="439292"/>
    <lineage>
        <taxon>Bacteria</taxon>
        <taxon>Bacillati</taxon>
        <taxon>Bacillota</taxon>
        <taxon>Bacilli</taxon>
        <taxon>Bacillales</taxon>
        <taxon>Bacillaceae</taxon>
        <taxon>Salisediminibacterium</taxon>
    </lineage>
</organism>
<proteinExistence type="predicted"/>
<dbReference type="RefSeq" id="WP_013172336.1">
    <property type="nucleotide sequence ID" value="NC_014219.1"/>
</dbReference>
<gene>
    <name evidence="1" type="ordered locus">Bsel_1400</name>
</gene>
<dbReference type="InterPro" id="IPR024096">
    <property type="entry name" value="NO_sig/Golgi_transp_ligand-bd"/>
</dbReference>
<evidence type="ECO:0000313" key="1">
    <source>
        <dbReference type="EMBL" id="ADH98912.1"/>
    </source>
</evidence>
<dbReference type="eggNOG" id="COG1719">
    <property type="taxonomic scope" value="Bacteria"/>
</dbReference>
<dbReference type="OrthoDB" id="2965348at2"/>
<dbReference type="HOGENOM" id="CLU_099404_0_0_9"/>
<dbReference type="Gene3D" id="3.30.1380.20">
    <property type="entry name" value="Trafficking protein particle complex subunit 3"/>
    <property type="match status" value="1"/>
</dbReference>
<reference evidence="1" key="1">
    <citation type="submission" date="2009-10" db="EMBL/GenBank/DDBJ databases">
        <title>Complete sequence of Bacillus selenitireducens MLS10.</title>
        <authorList>
            <consortium name="US DOE Joint Genome Institute"/>
            <person name="Lucas S."/>
            <person name="Copeland A."/>
            <person name="Lapidus A."/>
            <person name="Glavina del Rio T."/>
            <person name="Dalin E."/>
            <person name="Tice H."/>
            <person name="Bruce D."/>
            <person name="Goodwin L."/>
            <person name="Pitluck S."/>
            <person name="Sims D."/>
            <person name="Brettin T."/>
            <person name="Detter J.C."/>
            <person name="Han C."/>
            <person name="Larimer F."/>
            <person name="Land M."/>
            <person name="Hauser L."/>
            <person name="Kyrpides N."/>
            <person name="Ovchinnikova G."/>
            <person name="Stolz J."/>
        </authorList>
    </citation>
    <scope>NUCLEOTIDE SEQUENCE [LARGE SCALE GENOMIC DNA]</scope>
    <source>
        <strain evidence="1">MLS10</strain>
    </source>
</reference>
<dbReference type="AlphaFoldDB" id="D6XSX6"/>
<keyword evidence="2" id="KW-1185">Reference proteome</keyword>
<dbReference type="KEGG" id="bse:Bsel_1400"/>
<dbReference type="Proteomes" id="UP000000271">
    <property type="component" value="Chromosome"/>
</dbReference>
<dbReference type="STRING" id="439292.Bsel_1400"/>
<dbReference type="InterPro" id="IPR019642">
    <property type="entry name" value="DUF2507"/>
</dbReference>
<accession>D6XSX6</accession>
<dbReference type="EMBL" id="CP001791">
    <property type="protein sequence ID" value="ADH98912.1"/>
    <property type="molecule type" value="Genomic_DNA"/>
</dbReference>